<dbReference type="PROSITE" id="PS50112">
    <property type="entry name" value="PAS"/>
    <property type="match status" value="1"/>
</dbReference>
<evidence type="ECO:0000256" key="10">
    <source>
        <dbReference type="ARBA" id="ARBA00022989"/>
    </source>
</evidence>
<comment type="subcellular location">
    <subcellularLocation>
        <location evidence="2">Membrane</location>
        <topology evidence="2">Multi-pass membrane protein</topology>
    </subcellularLocation>
</comment>
<dbReference type="CDD" id="cd00082">
    <property type="entry name" value="HisKA"/>
    <property type="match status" value="1"/>
</dbReference>
<evidence type="ECO:0000256" key="3">
    <source>
        <dbReference type="ARBA" id="ARBA00012438"/>
    </source>
</evidence>
<dbReference type="PANTHER" id="PTHR42878:SF7">
    <property type="entry name" value="SENSOR HISTIDINE KINASE GLRK"/>
    <property type="match status" value="1"/>
</dbReference>
<dbReference type="FunFam" id="3.30.565.10:FF:000006">
    <property type="entry name" value="Sensor histidine kinase WalK"/>
    <property type="match status" value="1"/>
</dbReference>
<evidence type="ECO:0000256" key="2">
    <source>
        <dbReference type="ARBA" id="ARBA00004141"/>
    </source>
</evidence>
<dbReference type="Gene3D" id="3.30.565.10">
    <property type="entry name" value="Histidine kinase-like ATPase, C-terminal domain"/>
    <property type="match status" value="1"/>
</dbReference>
<protein>
    <recommendedName>
        <fullName evidence="3">histidine kinase</fullName>
        <ecNumber evidence="3">2.7.13.3</ecNumber>
    </recommendedName>
</protein>
<evidence type="ECO:0000259" key="15">
    <source>
        <dbReference type="PROSITE" id="PS50112"/>
    </source>
</evidence>
<dbReference type="CDD" id="cd00075">
    <property type="entry name" value="HATPase"/>
    <property type="match status" value="1"/>
</dbReference>
<evidence type="ECO:0000256" key="13">
    <source>
        <dbReference type="SAM" id="Coils"/>
    </source>
</evidence>
<dbReference type="SMART" id="SM00091">
    <property type="entry name" value="PAS"/>
    <property type="match status" value="2"/>
</dbReference>
<keyword evidence="9" id="KW-0067">ATP-binding</keyword>
<dbReference type="GO" id="GO:0000156">
    <property type="term" value="F:phosphorelay response regulator activity"/>
    <property type="evidence" value="ECO:0007669"/>
    <property type="project" value="TreeGrafter"/>
</dbReference>
<keyword evidence="13" id="KW-0175">Coiled coil</keyword>
<dbReference type="PRINTS" id="PR00344">
    <property type="entry name" value="BCTRLSENSOR"/>
</dbReference>
<comment type="catalytic activity">
    <reaction evidence="1">
        <text>ATP + protein L-histidine = ADP + protein N-phospho-L-histidine.</text>
        <dbReference type="EC" id="2.7.13.3"/>
    </reaction>
</comment>
<keyword evidence="7" id="KW-0547">Nucleotide-binding</keyword>
<evidence type="ECO:0000256" key="4">
    <source>
        <dbReference type="ARBA" id="ARBA00022553"/>
    </source>
</evidence>
<organism evidence="16 17">
    <name type="scientific">Candidatus Woesebacteria bacterium GW2011_GWA1_39_21</name>
    <dbReference type="NCBI Taxonomy" id="1618550"/>
    <lineage>
        <taxon>Bacteria</taxon>
        <taxon>Candidatus Woeseibacteriota</taxon>
    </lineage>
</organism>
<gene>
    <name evidence="16" type="ORF">UT39_C0018G0017</name>
</gene>
<dbReference type="InterPro" id="IPR000014">
    <property type="entry name" value="PAS"/>
</dbReference>
<dbReference type="EC" id="2.7.13.3" evidence="3"/>
<evidence type="ECO:0000256" key="12">
    <source>
        <dbReference type="ARBA" id="ARBA00023136"/>
    </source>
</evidence>
<evidence type="ECO:0000313" key="16">
    <source>
        <dbReference type="EMBL" id="KKR10544.1"/>
    </source>
</evidence>
<evidence type="ECO:0000256" key="9">
    <source>
        <dbReference type="ARBA" id="ARBA00022840"/>
    </source>
</evidence>
<dbReference type="AlphaFoldDB" id="A0A0G0N2R9"/>
<evidence type="ECO:0000256" key="1">
    <source>
        <dbReference type="ARBA" id="ARBA00000085"/>
    </source>
</evidence>
<dbReference type="InterPro" id="IPR035965">
    <property type="entry name" value="PAS-like_dom_sf"/>
</dbReference>
<dbReference type="GO" id="GO:0030295">
    <property type="term" value="F:protein kinase activator activity"/>
    <property type="evidence" value="ECO:0007669"/>
    <property type="project" value="TreeGrafter"/>
</dbReference>
<dbReference type="SUPFAM" id="SSF55874">
    <property type="entry name" value="ATPase domain of HSP90 chaperone/DNA topoisomerase II/histidine kinase"/>
    <property type="match status" value="1"/>
</dbReference>
<dbReference type="SUPFAM" id="SSF55785">
    <property type="entry name" value="PYP-like sensor domain (PAS domain)"/>
    <property type="match status" value="2"/>
</dbReference>
<sequence length="502" mass="56931">MSINSLFLDESAFNRKFLKFYVDNITDVVVVLDPKLNIVFVNASFCNLASSDVNSITKKSFKIFLNQQNFEKLSLIGKPQAGESFKIDLVMKAQNGAEKYLNLKLFSYQDKIVLIGRDYTEEKIKKSEKNEEIRKLEEDRIRSKEILQSIGDGVISVNDKGEVIYVNQQAVNILGFSEEELMGDFLWKKITMIGKNNQEMDISERPIRLALFSKRRIYENSNLYKSKGGRLIPVSITATPLIAHDLVVGGVNVFRDITKEKEVDKMKTEFISLASHQLRTPLSATKWFAELLLDDQQSLTKEQVDLINNIYKSNQRMIDLVNSLLNISRIESGRIIIDPKPTDLRKLVEDVVFELTPKIKEKGHSVVISIHEDLPLINVDPRLIRNVYMNLLTNSIKYTKNNGEIMVMISKRADEIVSQVSDNGLGIPEDQKERIFEKFFRSSNIIKIETDGTGLGLYLAKAIVESSGGKIWFDSDVQKGTVFWFTLPATGTPAKVGEVSIS</sequence>
<feature type="domain" description="Histidine kinase" evidence="14">
    <location>
        <begin position="273"/>
        <end position="491"/>
    </location>
</feature>
<dbReference type="SMART" id="SM00387">
    <property type="entry name" value="HATPase_c"/>
    <property type="match status" value="1"/>
</dbReference>
<dbReference type="STRING" id="1618550.UT39_C0018G0017"/>
<reference evidence="16 17" key="1">
    <citation type="journal article" date="2015" name="Nature">
        <title>rRNA introns, odd ribosomes, and small enigmatic genomes across a large radiation of phyla.</title>
        <authorList>
            <person name="Brown C.T."/>
            <person name="Hug L.A."/>
            <person name="Thomas B.C."/>
            <person name="Sharon I."/>
            <person name="Castelle C.J."/>
            <person name="Singh A."/>
            <person name="Wilkins M.J."/>
            <person name="Williams K.H."/>
            <person name="Banfield J.F."/>
        </authorList>
    </citation>
    <scope>NUCLEOTIDE SEQUENCE [LARGE SCALE GENOMIC DNA]</scope>
</reference>
<feature type="coiled-coil region" evidence="13">
    <location>
        <begin position="119"/>
        <end position="146"/>
    </location>
</feature>
<dbReference type="SMART" id="SM00388">
    <property type="entry name" value="HisKA"/>
    <property type="match status" value="1"/>
</dbReference>
<dbReference type="Pfam" id="PF13426">
    <property type="entry name" value="PAS_9"/>
    <property type="match status" value="2"/>
</dbReference>
<dbReference type="Pfam" id="PF00512">
    <property type="entry name" value="HisKA"/>
    <property type="match status" value="1"/>
</dbReference>
<evidence type="ECO:0000259" key="14">
    <source>
        <dbReference type="PROSITE" id="PS50109"/>
    </source>
</evidence>
<dbReference type="SUPFAM" id="SSF47384">
    <property type="entry name" value="Homodimeric domain of signal transducing histidine kinase"/>
    <property type="match status" value="1"/>
</dbReference>
<dbReference type="Gene3D" id="3.30.450.20">
    <property type="entry name" value="PAS domain"/>
    <property type="match status" value="2"/>
</dbReference>
<dbReference type="Gene3D" id="1.10.287.130">
    <property type="match status" value="1"/>
</dbReference>
<name>A0A0G0N2R9_9BACT</name>
<dbReference type="Proteomes" id="UP000034246">
    <property type="component" value="Unassembled WGS sequence"/>
</dbReference>
<proteinExistence type="predicted"/>
<dbReference type="InterPro" id="IPR050351">
    <property type="entry name" value="BphY/WalK/GraS-like"/>
</dbReference>
<dbReference type="GO" id="GO:0000155">
    <property type="term" value="F:phosphorelay sensor kinase activity"/>
    <property type="evidence" value="ECO:0007669"/>
    <property type="project" value="InterPro"/>
</dbReference>
<dbReference type="NCBIfam" id="TIGR00229">
    <property type="entry name" value="sensory_box"/>
    <property type="match status" value="1"/>
</dbReference>
<dbReference type="InterPro" id="IPR005467">
    <property type="entry name" value="His_kinase_dom"/>
</dbReference>
<evidence type="ECO:0000256" key="8">
    <source>
        <dbReference type="ARBA" id="ARBA00022777"/>
    </source>
</evidence>
<dbReference type="InterPro" id="IPR036097">
    <property type="entry name" value="HisK_dim/P_sf"/>
</dbReference>
<keyword evidence="10" id="KW-1133">Transmembrane helix</keyword>
<keyword evidence="12" id="KW-0472">Membrane</keyword>
<dbReference type="CDD" id="cd00130">
    <property type="entry name" value="PAS"/>
    <property type="match status" value="1"/>
</dbReference>
<dbReference type="GO" id="GO:0007234">
    <property type="term" value="P:osmosensory signaling via phosphorelay pathway"/>
    <property type="evidence" value="ECO:0007669"/>
    <property type="project" value="TreeGrafter"/>
</dbReference>
<keyword evidence="5" id="KW-0808">Transferase</keyword>
<dbReference type="GO" id="GO:0005524">
    <property type="term" value="F:ATP binding"/>
    <property type="evidence" value="ECO:0007669"/>
    <property type="project" value="UniProtKB-KW"/>
</dbReference>
<dbReference type="InterPro" id="IPR003594">
    <property type="entry name" value="HATPase_dom"/>
</dbReference>
<dbReference type="EMBL" id="LBWP01000018">
    <property type="protein sequence ID" value="KKR10544.1"/>
    <property type="molecule type" value="Genomic_DNA"/>
</dbReference>
<dbReference type="PROSITE" id="PS50109">
    <property type="entry name" value="HIS_KIN"/>
    <property type="match status" value="1"/>
</dbReference>
<evidence type="ECO:0000256" key="6">
    <source>
        <dbReference type="ARBA" id="ARBA00022692"/>
    </source>
</evidence>
<keyword evidence="4" id="KW-0597">Phosphoprotein</keyword>
<dbReference type="InterPro" id="IPR036890">
    <property type="entry name" value="HATPase_C_sf"/>
</dbReference>
<accession>A0A0G0N2R9</accession>
<dbReference type="GO" id="GO:0016020">
    <property type="term" value="C:membrane"/>
    <property type="evidence" value="ECO:0007669"/>
    <property type="project" value="UniProtKB-SubCell"/>
</dbReference>
<evidence type="ECO:0000313" key="17">
    <source>
        <dbReference type="Proteomes" id="UP000034246"/>
    </source>
</evidence>
<feature type="domain" description="PAS" evidence="15">
    <location>
        <begin position="139"/>
        <end position="183"/>
    </location>
</feature>
<dbReference type="InterPro" id="IPR003661">
    <property type="entry name" value="HisK_dim/P_dom"/>
</dbReference>
<evidence type="ECO:0000256" key="5">
    <source>
        <dbReference type="ARBA" id="ARBA00022679"/>
    </source>
</evidence>
<keyword evidence="8 16" id="KW-0418">Kinase</keyword>
<evidence type="ECO:0000256" key="11">
    <source>
        <dbReference type="ARBA" id="ARBA00023012"/>
    </source>
</evidence>
<keyword evidence="6" id="KW-0812">Transmembrane</keyword>
<dbReference type="Pfam" id="PF02518">
    <property type="entry name" value="HATPase_c"/>
    <property type="match status" value="1"/>
</dbReference>
<keyword evidence="11" id="KW-0902">Two-component regulatory system</keyword>
<dbReference type="InterPro" id="IPR004358">
    <property type="entry name" value="Sig_transdc_His_kin-like_C"/>
</dbReference>
<dbReference type="PANTHER" id="PTHR42878">
    <property type="entry name" value="TWO-COMPONENT HISTIDINE KINASE"/>
    <property type="match status" value="1"/>
</dbReference>
<comment type="caution">
    <text evidence="16">The sequence shown here is derived from an EMBL/GenBank/DDBJ whole genome shotgun (WGS) entry which is preliminary data.</text>
</comment>
<evidence type="ECO:0000256" key="7">
    <source>
        <dbReference type="ARBA" id="ARBA00022741"/>
    </source>
</evidence>